<evidence type="ECO:0000313" key="20">
    <source>
        <dbReference type="Proteomes" id="UP000242381"/>
    </source>
</evidence>
<evidence type="ECO:0000256" key="13">
    <source>
        <dbReference type="PIRSR" id="PIRSR615500-1"/>
    </source>
</evidence>
<evidence type="ECO:0000256" key="10">
    <source>
        <dbReference type="ARBA" id="ARBA00023136"/>
    </source>
</evidence>
<evidence type="ECO:0000256" key="15">
    <source>
        <dbReference type="SAM" id="MobiDB-lite"/>
    </source>
</evidence>
<dbReference type="Pfam" id="PF00082">
    <property type="entry name" value="Peptidase_S8"/>
    <property type="match status" value="1"/>
</dbReference>
<evidence type="ECO:0000256" key="2">
    <source>
        <dbReference type="ARBA" id="ARBA00005325"/>
    </source>
</evidence>
<keyword evidence="10 16" id="KW-0472">Membrane</keyword>
<dbReference type="Gene3D" id="2.60.120.260">
    <property type="entry name" value="Galactose-binding domain-like"/>
    <property type="match status" value="1"/>
</dbReference>
<dbReference type="PROSITE" id="PS00136">
    <property type="entry name" value="SUBTILASE_ASP"/>
    <property type="match status" value="1"/>
</dbReference>
<evidence type="ECO:0000256" key="9">
    <source>
        <dbReference type="ARBA" id="ARBA00022989"/>
    </source>
</evidence>
<feature type="chain" id="PRO_5012619971" description="P/Homo B domain-containing protein" evidence="17">
    <location>
        <begin position="22"/>
        <end position="773"/>
    </location>
</feature>
<dbReference type="PRINTS" id="PR00723">
    <property type="entry name" value="SUBTILISIN"/>
</dbReference>
<dbReference type="Proteomes" id="UP000242381">
    <property type="component" value="Unassembled WGS sequence"/>
</dbReference>
<dbReference type="CDD" id="cd04059">
    <property type="entry name" value="Peptidases_S8_Protein_convertases_Kexins_Furin-like"/>
    <property type="match status" value="1"/>
</dbReference>
<dbReference type="Gene3D" id="3.40.50.200">
    <property type="entry name" value="Peptidase S8/S53 domain"/>
    <property type="match status" value="1"/>
</dbReference>
<feature type="compositionally biased region" description="Basic and acidic residues" evidence="15">
    <location>
        <begin position="762"/>
        <end position="773"/>
    </location>
</feature>
<dbReference type="EMBL" id="KV921487">
    <property type="protein sequence ID" value="ORE14158.1"/>
    <property type="molecule type" value="Genomic_DNA"/>
</dbReference>
<dbReference type="InterPro" id="IPR023827">
    <property type="entry name" value="Peptidase_S8_Asp-AS"/>
</dbReference>
<evidence type="ECO:0000256" key="3">
    <source>
        <dbReference type="ARBA" id="ARBA00022670"/>
    </source>
</evidence>
<feature type="signal peptide" evidence="17">
    <location>
        <begin position="1"/>
        <end position="21"/>
    </location>
</feature>
<keyword evidence="12" id="KW-0325">Glycoprotein</keyword>
<evidence type="ECO:0000313" key="19">
    <source>
        <dbReference type="EMBL" id="ORE14158.1"/>
    </source>
</evidence>
<keyword evidence="11" id="KW-0865">Zymogen</keyword>
<keyword evidence="8" id="KW-0106">Calcium</keyword>
<dbReference type="InterPro" id="IPR015500">
    <property type="entry name" value="Peptidase_S8_subtilisin-rel"/>
</dbReference>
<keyword evidence="9 16" id="KW-1133">Transmembrane helix</keyword>
<feature type="non-terminal residue" evidence="19">
    <location>
        <position position="1"/>
    </location>
</feature>
<evidence type="ECO:0000256" key="17">
    <source>
        <dbReference type="SAM" id="SignalP"/>
    </source>
</evidence>
<dbReference type="OMA" id="LHHACTN"/>
<dbReference type="GO" id="GO:0007323">
    <property type="term" value="P:peptide pheromone maturation"/>
    <property type="evidence" value="ECO:0007669"/>
    <property type="project" value="UniProtKB-ARBA"/>
</dbReference>
<dbReference type="PANTHER" id="PTHR42884:SF14">
    <property type="entry name" value="NEUROENDOCRINE CONVERTASE 1"/>
    <property type="match status" value="1"/>
</dbReference>
<dbReference type="PANTHER" id="PTHR42884">
    <property type="entry name" value="PROPROTEIN CONVERTASE SUBTILISIN/KEXIN-RELATED"/>
    <property type="match status" value="1"/>
</dbReference>
<feature type="active site" description="Charge relay system" evidence="13 14">
    <location>
        <position position="400"/>
    </location>
</feature>
<evidence type="ECO:0000256" key="16">
    <source>
        <dbReference type="SAM" id="Phobius"/>
    </source>
</evidence>
<feature type="active site" description="Charge relay system" evidence="13 14">
    <location>
        <position position="228"/>
    </location>
</feature>
<dbReference type="GO" id="GO:0000139">
    <property type="term" value="C:Golgi membrane"/>
    <property type="evidence" value="ECO:0007669"/>
    <property type="project" value="TreeGrafter"/>
</dbReference>
<keyword evidence="3 14" id="KW-0645">Protease</keyword>
<keyword evidence="4 16" id="KW-0812">Transmembrane</keyword>
<dbReference type="InterPro" id="IPR022398">
    <property type="entry name" value="Peptidase_S8_His-AS"/>
</dbReference>
<dbReference type="FunFam" id="2.60.120.260:FF:000026">
    <property type="entry name" value="proprotein convertase subtilisin/kexin type 7"/>
    <property type="match status" value="1"/>
</dbReference>
<evidence type="ECO:0000256" key="5">
    <source>
        <dbReference type="ARBA" id="ARBA00022729"/>
    </source>
</evidence>
<dbReference type="FunFam" id="3.40.50.200:FF:000005">
    <property type="entry name" value="Proprotein convertase subtilisin/kexin type 7"/>
    <property type="match status" value="1"/>
</dbReference>
<evidence type="ECO:0000256" key="6">
    <source>
        <dbReference type="ARBA" id="ARBA00022801"/>
    </source>
</evidence>
<dbReference type="InterPro" id="IPR002884">
    <property type="entry name" value="P_dom"/>
</dbReference>
<dbReference type="PROSITE" id="PS00138">
    <property type="entry name" value="SUBTILASE_SER"/>
    <property type="match status" value="1"/>
</dbReference>
<feature type="region of interest" description="Disordered" evidence="15">
    <location>
        <begin position="619"/>
        <end position="690"/>
    </location>
</feature>
<name>A0A1X0RQI4_RHIZD</name>
<dbReference type="InterPro" id="IPR036852">
    <property type="entry name" value="Peptidase_S8/S53_dom_sf"/>
</dbReference>
<dbReference type="InterPro" id="IPR023828">
    <property type="entry name" value="Peptidase_S8_Ser-AS"/>
</dbReference>
<dbReference type="PROSITE" id="PS00137">
    <property type="entry name" value="SUBTILASE_HIS"/>
    <property type="match status" value="1"/>
</dbReference>
<evidence type="ECO:0000256" key="1">
    <source>
        <dbReference type="ARBA" id="ARBA00004370"/>
    </source>
</evidence>
<dbReference type="VEuPathDB" id="FungiDB:BCV72DRAFT_317164"/>
<feature type="active site" description="Charge relay system" evidence="13 14">
    <location>
        <position position="190"/>
    </location>
</feature>
<gene>
    <name evidence="19" type="ORF">BCV71DRAFT_56096</name>
</gene>
<dbReference type="Pfam" id="PF01483">
    <property type="entry name" value="P_proprotein"/>
    <property type="match status" value="1"/>
</dbReference>
<dbReference type="PROSITE" id="PS51829">
    <property type="entry name" value="P_HOMO_B"/>
    <property type="match status" value="1"/>
</dbReference>
<dbReference type="InterPro" id="IPR008979">
    <property type="entry name" value="Galactose-bd-like_sf"/>
</dbReference>
<accession>A0A1X0RQI4</accession>
<dbReference type="InterPro" id="IPR000209">
    <property type="entry name" value="Peptidase_S8/S53_dom"/>
</dbReference>
<evidence type="ECO:0000256" key="11">
    <source>
        <dbReference type="ARBA" id="ARBA00023145"/>
    </source>
</evidence>
<dbReference type="Gene3D" id="3.30.70.850">
    <property type="entry name" value="Peptidase S8, pro-domain"/>
    <property type="match status" value="1"/>
</dbReference>
<evidence type="ECO:0000259" key="18">
    <source>
        <dbReference type="PROSITE" id="PS51829"/>
    </source>
</evidence>
<keyword evidence="6 14" id="KW-0378">Hydrolase</keyword>
<feature type="domain" description="P/Homo B" evidence="18">
    <location>
        <begin position="476"/>
        <end position="616"/>
    </location>
</feature>
<dbReference type="InterPro" id="IPR034182">
    <property type="entry name" value="Kexin/furin"/>
</dbReference>
<dbReference type="GO" id="GO:0004252">
    <property type="term" value="F:serine-type endopeptidase activity"/>
    <property type="evidence" value="ECO:0007669"/>
    <property type="project" value="UniProtKB-UniRule"/>
</dbReference>
<keyword evidence="7 14" id="KW-0720">Serine protease</keyword>
<sequence>MVNQGLIKLITLLASFALVQAKYIGKREPDREYYTLYVPQGESEAAEQIAQQLDVRFEGQVGELDTYYMVSAPREAIQKRDGQDGIVTKFHQYKQYYESLSLSKRQEQAWAKVQSIDKQIPRRRVKRGPLPVLTPKERVVDAQVSLGIKDPLFDKQWHLINQKDPGNDINITGVWKQGITGKGVTVVILDDGLDYNSTDLADNFYAEGSYDFNDHEPLPTPKLWDDTHGTRCAGQIAAVRNNACGVGIAYDAKIAGVRILSGDLTDADEALALNYKYQKNDIFSCSWGPPDNGETMEAPKGILADAFEKGIREGRGGKGSIYVFATGNGGTSGDNCNFDGYTNSIYTITVGAIDHTNAHPPYSEACSAQLVVTYSSGGGEYIQTTNVGRNDCSDRHGGTSAAAPNAAGIFALVLSVRPDLTWRDLQHLCVQTAVPVTTDDSDWKQLPSGRLYNHKFGYGKLDAYALIEAAKVFKPVGPQTWLELPSPFKKRSIPDSTGLKTRKALKSIVHVTKEMVQAAGLLRLEHVTATVNIEHQRRGNLVINLESPHQVRSELATRRNLDKSTDGIVNWKFMSVKHWDENPVGDWTLYIYDVDNPESRGSLLNWTLTLYGEQDPEFKGTPIHSTTGFHQDQEHEITVTTTTPTSTPTDIDDTPSRPTRIKPDIKTTTHLDSSTHTPNPDEEDQLSSEQIESPGEYLTVVYAVFGSMGIFGVAVGIYFYKRDSWHLPDPIDRQQPRPDGYEFDVLQPLTELDEEDEDDNESHERDRLSRNNF</sequence>
<dbReference type="InterPro" id="IPR038466">
    <property type="entry name" value="S8_pro-domain_sf"/>
</dbReference>
<dbReference type="SUPFAM" id="SSF49785">
    <property type="entry name" value="Galactose-binding domain-like"/>
    <property type="match status" value="1"/>
</dbReference>
<dbReference type="AlphaFoldDB" id="A0A1X0RQI4"/>
<feature type="transmembrane region" description="Helical" evidence="16">
    <location>
        <begin position="697"/>
        <end position="720"/>
    </location>
</feature>
<dbReference type="PROSITE" id="PS51892">
    <property type="entry name" value="SUBTILASE"/>
    <property type="match status" value="1"/>
</dbReference>
<evidence type="ECO:0000256" key="4">
    <source>
        <dbReference type="ARBA" id="ARBA00022692"/>
    </source>
</evidence>
<comment type="similarity">
    <text evidence="2">Belongs to the peptidase S8 family. Furin subfamily.</text>
</comment>
<dbReference type="SUPFAM" id="SSF52743">
    <property type="entry name" value="Subtilisin-like"/>
    <property type="match status" value="1"/>
</dbReference>
<feature type="region of interest" description="Disordered" evidence="15">
    <location>
        <begin position="750"/>
        <end position="773"/>
    </location>
</feature>
<organism evidence="19 20">
    <name type="scientific">Rhizopus microsporus</name>
    <dbReference type="NCBI Taxonomy" id="58291"/>
    <lineage>
        <taxon>Eukaryota</taxon>
        <taxon>Fungi</taxon>
        <taxon>Fungi incertae sedis</taxon>
        <taxon>Mucoromycota</taxon>
        <taxon>Mucoromycotina</taxon>
        <taxon>Mucoromycetes</taxon>
        <taxon>Mucorales</taxon>
        <taxon>Mucorineae</taxon>
        <taxon>Rhizopodaceae</taxon>
        <taxon>Rhizopus</taxon>
    </lineage>
</organism>
<dbReference type="GO" id="GO:0016485">
    <property type="term" value="P:protein processing"/>
    <property type="evidence" value="ECO:0007669"/>
    <property type="project" value="TreeGrafter"/>
</dbReference>
<feature type="compositionally biased region" description="Acidic residues" evidence="15">
    <location>
        <begin position="751"/>
        <end position="761"/>
    </location>
</feature>
<feature type="compositionally biased region" description="Low complexity" evidence="15">
    <location>
        <begin position="638"/>
        <end position="649"/>
    </location>
</feature>
<reference evidence="19 20" key="1">
    <citation type="journal article" date="2016" name="Proc. Natl. Acad. Sci. U.S.A.">
        <title>Lipid metabolic changes in an early divergent fungus govern the establishment of a mutualistic symbiosis with endobacteria.</title>
        <authorList>
            <person name="Lastovetsky O.A."/>
            <person name="Gaspar M.L."/>
            <person name="Mondo S.J."/>
            <person name="LaButti K.M."/>
            <person name="Sandor L."/>
            <person name="Grigoriev I.V."/>
            <person name="Henry S.A."/>
            <person name="Pawlowska T.E."/>
        </authorList>
    </citation>
    <scope>NUCLEOTIDE SEQUENCE [LARGE SCALE GENOMIC DNA]</scope>
    <source>
        <strain evidence="19 20">ATCC 11559</strain>
    </source>
</reference>
<comment type="subcellular location">
    <subcellularLocation>
        <location evidence="1">Membrane</location>
    </subcellularLocation>
</comment>
<evidence type="ECO:0000256" key="8">
    <source>
        <dbReference type="ARBA" id="ARBA00022837"/>
    </source>
</evidence>
<protein>
    <recommendedName>
        <fullName evidence="18">P/Homo B domain-containing protein</fullName>
    </recommendedName>
</protein>
<evidence type="ECO:0000256" key="12">
    <source>
        <dbReference type="ARBA" id="ARBA00023180"/>
    </source>
</evidence>
<evidence type="ECO:0000256" key="7">
    <source>
        <dbReference type="ARBA" id="ARBA00022825"/>
    </source>
</evidence>
<keyword evidence="5 17" id="KW-0732">Signal</keyword>
<proteinExistence type="inferred from homology"/>
<evidence type="ECO:0000256" key="14">
    <source>
        <dbReference type="PROSITE-ProRule" id="PRU01240"/>
    </source>
</evidence>
<dbReference type="GO" id="GO:0005802">
    <property type="term" value="C:trans-Golgi network"/>
    <property type="evidence" value="ECO:0007669"/>
    <property type="project" value="TreeGrafter"/>
</dbReference>